<protein>
    <submittedName>
        <fullName evidence="1">Protein ZBED8</fullName>
    </submittedName>
</protein>
<dbReference type="EMBL" id="BGZK01002809">
    <property type="protein sequence ID" value="GBP96598.1"/>
    <property type="molecule type" value="Genomic_DNA"/>
</dbReference>
<dbReference type="Proteomes" id="UP000299102">
    <property type="component" value="Unassembled WGS sequence"/>
</dbReference>
<proteinExistence type="predicted"/>
<dbReference type="PANTHER" id="PTHR45913:SF19">
    <property type="entry name" value="LOW QUALITY PROTEIN: ZINC FINGER BED DOMAIN-CONTAINING PROTEIN 5-LIKE"/>
    <property type="match status" value="1"/>
</dbReference>
<sequence>MIRVVSKRSFFCDSLLETTKASDVFEMIKKFFIAQNVDWKTKLGSICTDGTPAMLGNTSGFAALIKKECSHVIITHCVLHRHALASRTMPTFLKEVMSTCVKIINFIRARALNHRLFKKLCQEMGSEHEVLLYYTEVRWLSRGQVLKRLFELREEVLLFLKTKKIHCMNILKEDFVEGLAYLADIFTHLNEINLSLQGPAVTIVDASERLKGFR</sequence>
<evidence type="ECO:0000313" key="2">
    <source>
        <dbReference type="Proteomes" id="UP000299102"/>
    </source>
</evidence>
<name>A0A4C2A922_EUMVA</name>
<dbReference type="STRING" id="151549.A0A4C2A922"/>
<organism evidence="1 2">
    <name type="scientific">Eumeta variegata</name>
    <name type="common">Bagworm moth</name>
    <name type="synonym">Eumeta japonica</name>
    <dbReference type="NCBI Taxonomy" id="151549"/>
    <lineage>
        <taxon>Eukaryota</taxon>
        <taxon>Metazoa</taxon>
        <taxon>Ecdysozoa</taxon>
        <taxon>Arthropoda</taxon>
        <taxon>Hexapoda</taxon>
        <taxon>Insecta</taxon>
        <taxon>Pterygota</taxon>
        <taxon>Neoptera</taxon>
        <taxon>Endopterygota</taxon>
        <taxon>Lepidoptera</taxon>
        <taxon>Glossata</taxon>
        <taxon>Ditrysia</taxon>
        <taxon>Tineoidea</taxon>
        <taxon>Psychidae</taxon>
        <taxon>Oiketicinae</taxon>
        <taxon>Eumeta</taxon>
    </lineage>
</organism>
<keyword evidence="2" id="KW-1185">Reference proteome</keyword>
<evidence type="ECO:0000313" key="1">
    <source>
        <dbReference type="EMBL" id="GBP96598.1"/>
    </source>
</evidence>
<dbReference type="PANTHER" id="PTHR45913">
    <property type="entry name" value="EPM2A-INTERACTING PROTEIN 1"/>
    <property type="match status" value="1"/>
</dbReference>
<comment type="caution">
    <text evidence="1">The sequence shown here is derived from an EMBL/GenBank/DDBJ whole genome shotgun (WGS) entry which is preliminary data.</text>
</comment>
<dbReference type="OrthoDB" id="1101576at2759"/>
<accession>A0A4C2A922</accession>
<dbReference type="SUPFAM" id="SSF53098">
    <property type="entry name" value="Ribonuclease H-like"/>
    <property type="match status" value="1"/>
</dbReference>
<gene>
    <name evidence="1" type="primary">ZBED8</name>
    <name evidence="1" type="ORF">EVAR_65151_1</name>
</gene>
<reference evidence="1 2" key="1">
    <citation type="journal article" date="2019" name="Commun. Biol.">
        <title>The bagworm genome reveals a unique fibroin gene that provides high tensile strength.</title>
        <authorList>
            <person name="Kono N."/>
            <person name="Nakamura H."/>
            <person name="Ohtoshi R."/>
            <person name="Tomita M."/>
            <person name="Numata K."/>
            <person name="Arakawa K."/>
        </authorList>
    </citation>
    <scope>NUCLEOTIDE SEQUENCE [LARGE SCALE GENOMIC DNA]</scope>
</reference>
<dbReference type="InterPro" id="IPR012337">
    <property type="entry name" value="RNaseH-like_sf"/>
</dbReference>
<dbReference type="AlphaFoldDB" id="A0A4C2A922"/>